<gene>
    <name evidence="2" type="ORF">C8D87_105301</name>
</gene>
<organism evidence="2 3">
    <name type="scientific">Lentzea atacamensis</name>
    <dbReference type="NCBI Taxonomy" id="531938"/>
    <lineage>
        <taxon>Bacteria</taxon>
        <taxon>Bacillati</taxon>
        <taxon>Actinomycetota</taxon>
        <taxon>Actinomycetes</taxon>
        <taxon>Pseudonocardiales</taxon>
        <taxon>Pseudonocardiaceae</taxon>
        <taxon>Lentzea</taxon>
    </lineage>
</organism>
<reference evidence="2 3" key="1">
    <citation type="submission" date="2018-06" db="EMBL/GenBank/DDBJ databases">
        <title>Genomic Encyclopedia of Type Strains, Phase IV (KMG-IV): sequencing the most valuable type-strain genomes for metagenomic binning, comparative biology and taxonomic classification.</title>
        <authorList>
            <person name="Goeker M."/>
        </authorList>
    </citation>
    <scope>NUCLEOTIDE SEQUENCE [LARGE SCALE GENOMIC DNA]</scope>
    <source>
        <strain evidence="2 3">DSM 45479</strain>
    </source>
</reference>
<sequence>MFVESLSCDGLGKPTISARASVKTGERVAVNSSSGGAVGPRREHSAGTEQVGEAWQALGLVEVGVVSVVPAGMSPCLCHSITSPSASTGSSEPMSGFSSAARAV</sequence>
<evidence type="ECO:0000313" key="3">
    <source>
        <dbReference type="Proteomes" id="UP000248714"/>
    </source>
</evidence>
<feature type="region of interest" description="Disordered" evidence="1">
    <location>
        <begin position="82"/>
        <end position="104"/>
    </location>
</feature>
<name>A0ABX9E615_9PSEU</name>
<evidence type="ECO:0000313" key="2">
    <source>
        <dbReference type="EMBL" id="RAS64808.1"/>
    </source>
</evidence>
<proteinExistence type="predicted"/>
<accession>A0ABX9E615</accession>
<feature type="region of interest" description="Disordered" evidence="1">
    <location>
        <begin position="22"/>
        <end position="50"/>
    </location>
</feature>
<keyword evidence="3" id="KW-1185">Reference proteome</keyword>
<feature type="compositionally biased region" description="Low complexity" evidence="1">
    <location>
        <begin position="82"/>
        <end position="96"/>
    </location>
</feature>
<dbReference type="EMBL" id="QLTT01000005">
    <property type="protein sequence ID" value="RAS64808.1"/>
    <property type="molecule type" value="Genomic_DNA"/>
</dbReference>
<dbReference type="Proteomes" id="UP000248714">
    <property type="component" value="Unassembled WGS sequence"/>
</dbReference>
<evidence type="ECO:0000256" key="1">
    <source>
        <dbReference type="SAM" id="MobiDB-lite"/>
    </source>
</evidence>
<protein>
    <submittedName>
        <fullName evidence="2">Uncharacterized protein</fullName>
    </submittedName>
</protein>
<comment type="caution">
    <text evidence="2">The sequence shown here is derived from an EMBL/GenBank/DDBJ whole genome shotgun (WGS) entry which is preliminary data.</text>
</comment>